<dbReference type="SUPFAM" id="SSF47676">
    <property type="entry name" value="Conserved domain common to transcription factors TFIIS, elongin A, CRSP70"/>
    <property type="match status" value="1"/>
</dbReference>
<dbReference type="InterPro" id="IPR017923">
    <property type="entry name" value="TFIIS_N"/>
</dbReference>
<reference evidence="4" key="1">
    <citation type="submission" date="2022-07" db="EMBL/GenBank/DDBJ databases">
        <title>Genome analysis of Parmales, a sister group of diatoms, reveals the evolutionary specialization of diatoms from phago-mixotrophs to photoautotrophs.</title>
        <authorList>
            <person name="Ban H."/>
            <person name="Sato S."/>
            <person name="Yoshikawa S."/>
            <person name="Kazumasa Y."/>
            <person name="Nakamura Y."/>
            <person name="Ichinomiya M."/>
            <person name="Saitoh K."/>
            <person name="Sato N."/>
            <person name="Blanc-Mathieu R."/>
            <person name="Endo H."/>
            <person name="Kuwata A."/>
            <person name="Ogata H."/>
        </authorList>
    </citation>
    <scope>NUCLEOTIDE SEQUENCE</scope>
</reference>
<keyword evidence="1" id="KW-0539">Nucleus</keyword>
<dbReference type="EMBL" id="BRXZ01000759">
    <property type="protein sequence ID" value="GMH53113.1"/>
    <property type="molecule type" value="Genomic_DNA"/>
</dbReference>
<proteinExistence type="predicted"/>
<dbReference type="GO" id="GO:0005634">
    <property type="term" value="C:nucleus"/>
    <property type="evidence" value="ECO:0007669"/>
    <property type="project" value="UniProtKB-SubCell"/>
</dbReference>
<feature type="domain" description="TFIIS N-terminal" evidence="3">
    <location>
        <begin position="115"/>
        <end position="200"/>
    </location>
</feature>
<feature type="region of interest" description="Disordered" evidence="2">
    <location>
        <begin position="250"/>
        <end position="273"/>
    </location>
</feature>
<dbReference type="Proteomes" id="UP001165082">
    <property type="component" value="Unassembled WGS sequence"/>
</dbReference>
<dbReference type="PROSITE" id="PS51319">
    <property type="entry name" value="TFIIS_N"/>
    <property type="match status" value="1"/>
</dbReference>
<feature type="compositionally biased region" description="Basic and acidic residues" evidence="2">
    <location>
        <begin position="286"/>
        <end position="295"/>
    </location>
</feature>
<keyword evidence="5" id="KW-1185">Reference proteome</keyword>
<evidence type="ECO:0000313" key="4">
    <source>
        <dbReference type="EMBL" id="GMH53113.1"/>
    </source>
</evidence>
<comment type="caution">
    <text evidence="4">The sequence shown here is derived from an EMBL/GenBank/DDBJ whole genome shotgun (WGS) entry which is preliminary data.</text>
</comment>
<dbReference type="InterPro" id="IPR035441">
    <property type="entry name" value="TFIIS/LEDGF_dom_sf"/>
</dbReference>
<dbReference type="Gene3D" id="1.20.930.10">
    <property type="entry name" value="Conserved domain common to transcription factors TFIIS, elongin A, CRSP70"/>
    <property type="match status" value="1"/>
</dbReference>
<evidence type="ECO:0000259" key="3">
    <source>
        <dbReference type="PROSITE" id="PS51319"/>
    </source>
</evidence>
<feature type="region of interest" description="Disordered" evidence="2">
    <location>
        <begin position="286"/>
        <end position="369"/>
    </location>
</feature>
<dbReference type="AlphaFoldDB" id="A0A9W7DWC5"/>
<dbReference type="OrthoDB" id="10318748at2759"/>
<dbReference type="Pfam" id="PF08711">
    <property type="entry name" value="Med26"/>
    <property type="match status" value="1"/>
</dbReference>
<evidence type="ECO:0000256" key="1">
    <source>
        <dbReference type="PROSITE-ProRule" id="PRU00649"/>
    </source>
</evidence>
<evidence type="ECO:0000313" key="5">
    <source>
        <dbReference type="Proteomes" id="UP001165082"/>
    </source>
</evidence>
<evidence type="ECO:0000256" key="2">
    <source>
        <dbReference type="SAM" id="MobiDB-lite"/>
    </source>
</evidence>
<gene>
    <name evidence="4" type="ORF">TrRE_jg10321</name>
</gene>
<comment type="subcellular location">
    <subcellularLocation>
        <location evidence="1">Nucleus</location>
    </subcellularLocation>
</comment>
<organism evidence="4 5">
    <name type="scientific">Triparma retinervis</name>
    <dbReference type="NCBI Taxonomy" id="2557542"/>
    <lineage>
        <taxon>Eukaryota</taxon>
        <taxon>Sar</taxon>
        <taxon>Stramenopiles</taxon>
        <taxon>Ochrophyta</taxon>
        <taxon>Bolidophyceae</taxon>
        <taxon>Parmales</taxon>
        <taxon>Triparmaceae</taxon>
        <taxon>Triparma</taxon>
    </lineage>
</organism>
<name>A0A9W7DWC5_9STRA</name>
<protein>
    <recommendedName>
        <fullName evidence="3">TFIIS N-terminal domain-containing protein</fullName>
    </recommendedName>
</protein>
<sequence length="395" mass="43097">MKTLSLRILAVNLPEHHPSNFSTLPASVLSALLEASVAQQRLNKVKSSRTKTLIRPVLTKKYLVKFETYTGSICPPDALELAWKCVVDEDFPPGSFDRPAVFSSTFTELVSTVGGQVARLQEIISDENSSKEGLRKSAMATLANFKKLPVSSKLLSETKAGKVLQRIVSRKYSSATNISKHGHDLAASLLESWKAAASAEVATSPSAKPNAAATAEESQLRDSILLSACPTYRDLYFALDARKAEIKSHTSKMKAHRDALSGKRKATKEVTTVMSRKAARRAEMLMGKAERDKQVAKINQGKAASSSGQKMSKLWREATQVSKMGRSHLSTDKPTSTQHVGKNPFTGKLSSKTRLPPKKGETRELSFPKGGGIFQEINAKKRLETARKSVTDNSL</sequence>
<accession>A0A9W7DWC5</accession>